<feature type="compositionally biased region" description="Polar residues" evidence="2">
    <location>
        <begin position="416"/>
        <end position="429"/>
    </location>
</feature>
<dbReference type="KEGG" id="aten:116295090"/>
<name>A0A6P8HTB5_ACTTE</name>
<dbReference type="AlphaFoldDB" id="A0A6P8HTB5"/>
<dbReference type="OrthoDB" id="5974747at2759"/>
<evidence type="ECO:0000313" key="3">
    <source>
        <dbReference type="Proteomes" id="UP000515163"/>
    </source>
</evidence>
<accession>A0A6P8HTB5</accession>
<protein>
    <submittedName>
        <fullName evidence="4">Coiled-coil domain-containing protein 186-like</fullName>
    </submittedName>
</protein>
<organism evidence="3 4">
    <name type="scientific">Actinia tenebrosa</name>
    <name type="common">Australian red waratah sea anemone</name>
    <dbReference type="NCBI Taxonomy" id="6105"/>
    <lineage>
        <taxon>Eukaryota</taxon>
        <taxon>Metazoa</taxon>
        <taxon>Cnidaria</taxon>
        <taxon>Anthozoa</taxon>
        <taxon>Hexacorallia</taxon>
        <taxon>Actiniaria</taxon>
        <taxon>Actiniidae</taxon>
        <taxon>Actinia</taxon>
    </lineage>
</organism>
<keyword evidence="1" id="KW-0175">Coiled coil</keyword>
<keyword evidence="3" id="KW-1185">Reference proteome</keyword>
<dbReference type="GeneID" id="116295090"/>
<dbReference type="RefSeq" id="XP_031558666.1">
    <property type="nucleotide sequence ID" value="XM_031702806.1"/>
</dbReference>
<evidence type="ECO:0000256" key="2">
    <source>
        <dbReference type="SAM" id="MobiDB-lite"/>
    </source>
</evidence>
<feature type="region of interest" description="Disordered" evidence="2">
    <location>
        <begin position="398"/>
        <end position="452"/>
    </location>
</feature>
<dbReference type="Proteomes" id="UP000515163">
    <property type="component" value="Unplaced"/>
</dbReference>
<sequence>MADSKILVNAHEFNRLRSTVYFLLQEKQQLESKLIGVQVLTDQLDRKEEDCRILKFKVQEFEVLLSRAENRIAQLTQQNGKGFQKGVVTPGVSKKLLDSLTRENTKLKLALEHVLNKTPKGIDLAVENHDLHDMVMAQKDELEQVRKAAEELRSALRAVESENTTELRGQVARLTAELTNTERSLKAKQVYCEAVVNENERLKSSIEAVKSERITQLAILKKLANDYPVIKEVIERAWCGPEDNVDGQNGQHKAEIMKHVKKIEELQKQLEENEKYKGDLENEVQKLRESYAILAEEMHQLDAQSKAMLDGFIEENEKLKDEMREMGASFEEANMVKGLMEEQCKGYENDFRAEQKEKEKLTAEFKTLLKKLQETTEENKQLKSEMDKIKEYFKAELDRRKVYTPPQPAPRQKPPSFQQYSQNRSTVRKSPSPPPQEPWKASQASGGGYKAPHFNPQYHGVVCSDGPVDTPGRGCLKCPICHRAVPHEQMEEHINDCDHT</sequence>
<reference evidence="4" key="1">
    <citation type="submission" date="2025-08" db="UniProtKB">
        <authorList>
            <consortium name="RefSeq"/>
        </authorList>
    </citation>
    <scope>IDENTIFICATION</scope>
    <source>
        <tissue evidence="4">Tentacle</tissue>
    </source>
</reference>
<gene>
    <name evidence="4" type="primary">LOC116295090</name>
</gene>
<feature type="coiled-coil region" evidence="1">
    <location>
        <begin position="249"/>
        <end position="392"/>
    </location>
</feature>
<dbReference type="Gene3D" id="1.20.5.990">
    <property type="entry name" value="Nemo cc2-lz domain - 1d5 darpin complex"/>
    <property type="match status" value="1"/>
</dbReference>
<proteinExistence type="predicted"/>
<dbReference type="InParanoid" id="A0A6P8HTB5"/>
<evidence type="ECO:0000256" key="1">
    <source>
        <dbReference type="SAM" id="Coils"/>
    </source>
</evidence>
<feature type="coiled-coil region" evidence="1">
    <location>
        <begin position="58"/>
        <end position="162"/>
    </location>
</feature>
<evidence type="ECO:0000313" key="4">
    <source>
        <dbReference type="RefSeq" id="XP_031558666.1"/>
    </source>
</evidence>